<evidence type="ECO:0000313" key="6">
    <source>
        <dbReference type="EMBL" id="PJE57587.1"/>
    </source>
</evidence>
<dbReference type="Proteomes" id="UP000231648">
    <property type="component" value="Unassembled WGS sequence"/>
</dbReference>
<organism evidence="6 7">
    <name type="scientific">Candidatus Portnoybacteria bacterium CG10_big_fil_rev_8_21_14_0_10_38_18</name>
    <dbReference type="NCBI Taxonomy" id="1974813"/>
    <lineage>
        <taxon>Bacteria</taxon>
        <taxon>Candidatus Portnoyibacteriota</taxon>
    </lineage>
</organism>
<sequence length="364" mass="42815">MRISDFKKRQLRNGFKNVSELRQDLVSGDWMIVATGRAKRPDLFIKREKEKFEQSISECPFEDPQAAGHGEPLLIYYKNDKRRRLKGIKKLVKEWSLQVVKNKYPYLGPGDCSKIYREGPYTLMDGAGFNEVIITRDHKKHLALMSLNGVEEVIKSYQERYLALMNHKCVNYVFIFHNHGLKAGASIPHPHSQIIALPVIPADVRRSIRGAKEYHDEHRRCAHCLMLEWEKEERRCVFQNEHFIVFAPFVPRVNFELRIYPREHQSNFEKITEIERKYLAEALWQALFRLYKGLKDPSYNFFIHTAPCDGKDYKYYHWHIEILPKTATWGGIELGTGVEILLVKPEDVAKYLRKIKIDKNARRA</sequence>
<dbReference type="EMBL" id="PFDX01000012">
    <property type="protein sequence ID" value="PJE57587.1"/>
    <property type="molecule type" value="Genomic_DNA"/>
</dbReference>
<evidence type="ECO:0000259" key="5">
    <source>
        <dbReference type="Pfam" id="PF01087"/>
    </source>
</evidence>
<evidence type="ECO:0000256" key="2">
    <source>
        <dbReference type="ARBA" id="ARBA00022695"/>
    </source>
</evidence>
<dbReference type="Pfam" id="PF01087">
    <property type="entry name" value="GalP_UDP_transf"/>
    <property type="match status" value="1"/>
</dbReference>
<dbReference type="Gene3D" id="3.30.428.10">
    <property type="entry name" value="HIT-like"/>
    <property type="match status" value="2"/>
</dbReference>
<dbReference type="PANTHER" id="PTHR42763:SF2">
    <property type="entry name" value="ADP-GLUCOSE PHOSPHORYLASE"/>
    <property type="match status" value="1"/>
</dbReference>
<comment type="caution">
    <text evidence="6">The sequence shown here is derived from an EMBL/GenBank/DDBJ whole genome shotgun (WGS) entry which is preliminary data.</text>
</comment>
<evidence type="ECO:0000313" key="7">
    <source>
        <dbReference type="Proteomes" id="UP000231648"/>
    </source>
</evidence>
<keyword evidence="2 6" id="KW-0548">Nucleotidyltransferase</keyword>
<dbReference type="PANTHER" id="PTHR42763">
    <property type="entry name" value="ADP-GLUCOSE PHOSPHORYLASE"/>
    <property type="match status" value="1"/>
</dbReference>
<keyword evidence="3" id="KW-0119">Carbohydrate metabolism</keyword>
<keyword evidence="1 6" id="KW-0808">Transferase</keyword>
<evidence type="ECO:0000256" key="3">
    <source>
        <dbReference type="ARBA" id="ARBA00023277"/>
    </source>
</evidence>
<dbReference type="GO" id="GO:0008270">
    <property type="term" value="F:zinc ion binding"/>
    <property type="evidence" value="ECO:0007669"/>
    <property type="project" value="InterPro"/>
</dbReference>
<dbReference type="AlphaFoldDB" id="A0A2M8KCE2"/>
<name>A0A2M8KCE2_9BACT</name>
<dbReference type="PIRSF" id="PIRSF000808">
    <property type="entry name" value="GalT"/>
    <property type="match status" value="1"/>
</dbReference>
<feature type="active site" description="Tele-UMP-histidine intermediate" evidence="4">
    <location>
        <position position="191"/>
    </location>
</feature>
<accession>A0A2M8KCE2</accession>
<gene>
    <name evidence="6" type="ORF">COU82_01035</name>
</gene>
<dbReference type="InterPro" id="IPR001937">
    <property type="entry name" value="GalP_UDPtransf1"/>
</dbReference>
<reference evidence="7" key="1">
    <citation type="submission" date="2017-09" db="EMBL/GenBank/DDBJ databases">
        <title>Depth-based differentiation of microbial function through sediment-hosted aquifers and enrichment of novel symbionts in the deep terrestrial subsurface.</title>
        <authorList>
            <person name="Probst A.J."/>
            <person name="Ladd B."/>
            <person name="Jarett J.K."/>
            <person name="Geller-Mcgrath D.E."/>
            <person name="Sieber C.M.K."/>
            <person name="Emerson J.B."/>
            <person name="Anantharaman K."/>
            <person name="Thomas B.C."/>
            <person name="Malmstrom R."/>
            <person name="Stieglmeier M."/>
            <person name="Klingl A."/>
            <person name="Woyke T."/>
            <person name="Ryan C.M."/>
            <person name="Banfield J.F."/>
        </authorList>
    </citation>
    <scope>NUCLEOTIDE SEQUENCE [LARGE SCALE GENOMIC DNA]</scope>
</reference>
<feature type="domain" description="Galactose-1-phosphate uridyl transferase N-terminal" evidence="5">
    <location>
        <begin position="121"/>
        <end position="201"/>
    </location>
</feature>
<dbReference type="InterPro" id="IPR005849">
    <property type="entry name" value="GalP_Utransf_N"/>
</dbReference>
<protein>
    <submittedName>
        <fullName evidence="6">Galactose-1-phosphate uridylyltransferase</fullName>
    </submittedName>
</protein>
<dbReference type="InterPro" id="IPR053177">
    <property type="entry name" value="ADP-glucose_phosphorylase"/>
</dbReference>
<dbReference type="SUPFAM" id="SSF54197">
    <property type="entry name" value="HIT-like"/>
    <property type="match status" value="2"/>
</dbReference>
<evidence type="ECO:0000256" key="4">
    <source>
        <dbReference type="PIRSR" id="PIRSR000808-1"/>
    </source>
</evidence>
<proteinExistence type="predicted"/>
<dbReference type="InterPro" id="IPR036265">
    <property type="entry name" value="HIT-like_sf"/>
</dbReference>
<evidence type="ECO:0000256" key="1">
    <source>
        <dbReference type="ARBA" id="ARBA00022679"/>
    </source>
</evidence>
<dbReference type="GO" id="GO:0008108">
    <property type="term" value="F:UDP-glucose:hexose-1-phosphate uridylyltransferase activity"/>
    <property type="evidence" value="ECO:0007669"/>
    <property type="project" value="InterPro"/>
</dbReference>
<dbReference type="GO" id="GO:0006012">
    <property type="term" value="P:galactose metabolic process"/>
    <property type="evidence" value="ECO:0007669"/>
    <property type="project" value="InterPro"/>
</dbReference>